<protein>
    <submittedName>
        <fullName evidence="1">Uncharacterized protein</fullName>
    </submittedName>
</protein>
<accession>A0A1R0GLT3</accession>
<gene>
    <name evidence="1" type="ORF">AYI68_g8123</name>
</gene>
<dbReference type="EMBL" id="LSSL01007634">
    <property type="protein sequence ID" value="OLY77838.1"/>
    <property type="molecule type" value="Genomic_DNA"/>
</dbReference>
<dbReference type="Proteomes" id="UP000187455">
    <property type="component" value="Unassembled WGS sequence"/>
</dbReference>
<organism evidence="1 2">
    <name type="scientific">Smittium mucronatum</name>
    <dbReference type="NCBI Taxonomy" id="133383"/>
    <lineage>
        <taxon>Eukaryota</taxon>
        <taxon>Fungi</taxon>
        <taxon>Fungi incertae sedis</taxon>
        <taxon>Zoopagomycota</taxon>
        <taxon>Kickxellomycotina</taxon>
        <taxon>Harpellomycetes</taxon>
        <taxon>Harpellales</taxon>
        <taxon>Legeriomycetaceae</taxon>
        <taxon>Smittium</taxon>
    </lineage>
</organism>
<sequence>MVLANEISGSSGYDPWIALNLSVYVVIYQSCDLDKRCLDQVQLVIQLLHHGSGRIVERRLLPNKMETLNMSPI</sequence>
<evidence type="ECO:0000313" key="1">
    <source>
        <dbReference type="EMBL" id="OLY77838.1"/>
    </source>
</evidence>
<proteinExistence type="predicted"/>
<dbReference type="AlphaFoldDB" id="A0A1R0GLT3"/>
<evidence type="ECO:0000313" key="2">
    <source>
        <dbReference type="Proteomes" id="UP000187455"/>
    </source>
</evidence>
<comment type="caution">
    <text evidence="1">The sequence shown here is derived from an EMBL/GenBank/DDBJ whole genome shotgun (WGS) entry which is preliminary data.</text>
</comment>
<reference evidence="1 2" key="1">
    <citation type="journal article" date="2016" name="Mol. Biol. Evol.">
        <title>Genome-Wide Survey of Gut Fungi (Harpellales) Reveals the First Horizontally Transferred Ubiquitin Gene from a Mosquito Host.</title>
        <authorList>
            <person name="Wang Y."/>
            <person name="White M.M."/>
            <person name="Kvist S."/>
            <person name="Moncalvo J.M."/>
        </authorList>
    </citation>
    <scope>NUCLEOTIDE SEQUENCE [LARGE SCALE GENOMIC DNA]</scope>
    <source>
        <strain evidence="1 2">ALG-7-W6</strain>
    </source>
</reference>
<name>A0A1R0GLT3_9FUNG</name>
<keyword evidence="2" id="KW-1185">Reference proteome</keyword>